<organism evidence="1">
    <name type="scientific">Candidatus Kentrum sp. DK</name>
    <dbReference type="NCBI Taxonomy" id="2126562"/>
    <lineage>
        <taxon>Bacteria</taxon>
        <taxon>Pseudomonadati</taxon>
        <taxon>Pseudomonadota</taxon>
        <taxon>Gammaproteobacteria</taxon>
        <taxon>Candidatus Kentrum</taxon>
    </lineage>
</organism>
<dbReference type="AlphaFoldDB" id="A0A450SWC1"/>
<accession>A0A450SWC1</accession>
<name>A0A450SWC1_9GAMM</name>
<dbReference type="EMBL" id="CAADEY010000064">
    <property type="protein sequence ID" value="VFJ58295.1"/>
    <property type="molecule type" value="Genomic_DNA"/>
</dbReference>
<protein>
    <submittedName>
        <fullName evidence="1">Uncharacterized protein</fullName>
    </submittedName>
</protein>
<reference evidence="1" key="1">
    <citation type="submission" date="2019-02" db="EMBL/GenBank/DDBJ databases">
        <authorList>
            <person name="Gruber-Vodicka R. H."/>
            <person name="Seah K. B. B."/>
        </authorList>
    </citation>
    <scope>NUCLEOTIDE SEQUENCE</scope>
    <source>
        <strain evidence="1">BECK_DK161</strain>
    </source>
</reference>
<sequence length="48" mass="5414">MARGDGEIVFPVAGWPSERRDKYAVVVDVSEIIPNKRHRIVTANETPH</sequence>
<evidence type="ECO:0000313" key="1">
    <source>
        <dbReference type="EMBL" id="VFJ58295.1"/>
    </source>
</evidence>
<gene>
    <name evidence="1" type="ORF">BECKDK2373C_GA0170839_106414</name>
</gene>
<proteinExistence type="predicted"/>